<feature type="transmembrane region" description="Helical" evidence="1">
    <location>
        <begin position="64"/>
        <end position="83"/>
    </location>
</feature>
<keyword evidence="3" id="KW-1185">Reference proteome</keyword>
<name>A0A4Q7U5C8_9MICO</name>
<protein>
    <submittedName>
        <fullName evidence="2">Uncharacterized protein</fullName>
    </submittedName>
</protein>
<feature type="transmembrane region" description="Helical" evidence="1">
    <location>
        <begin position="31"/>
        <end position="52"/>
    </location>
</feature>
<feature type="transmembrane region" description="Helical" evidence="1">
    <location>
        <begin position="112"/>
        <end position="130"/>
    </location>
</feature>
<organism evidence="2 3">
    <name type="scientific">Leucobacter luti</name>
    <dbReference type="NCBI Taxonomy" id="340320"/>
    <lineage>
        <taxon>Bacteria</taxon>
        <taxon>Bacillati</taxon>
        <taxon>Actinomycetota</taxon>
        <taxon>Actinomycetes</taxon>
        <taxon>Micrococcales</taxon>
        <taxon>Microbacteriaceae</taxon>
        <taxon>Leucobacter</taxon>
    </lineage>
</organism>
<keyword evidence="1" id="KW-1133">Transmembrane helix</keyword>
<evidence type="ECO:0000256" key="1">
    <source>
        <dbReference type="SAM" id="Phobius"/>
    </source>
</evidence>
<feature type="transmembrane region" description="Helical" evidence="1">
    <location>
        <begin position="136"/>
        <end position="157"/>
    </location>
</feature>
<reference evidence="2 3" key="1">
    <citation type="journal article" date="2015" name="Stand. Genomic Sci.">
        <title>Genomic Encyclopedia of Bacterial and Archaeal Type Strains, Phase III: the genomes of soil and plant-associated and newly described type strains.</title>
        <authorList>
            <person name="Whitman W.B."/>
            <person name="Woyke T."/>
            <person name="Klenk H.P."/>
            <person name="Zhou Y."/>
            <person name="Lilburn T.G."/>
            <person name="Beck B.J."/>
            <person name="De Vos P."/>
            <person name="Vandamme P."/>
            <person name="Eisen J.A."/>
            <person name="Garrity G."/>
            <person name="Hugenholtz P."/>
            <person name="Kyrpides N.C."/>
        </authorList>
    </citation>
    <scope>NUCLEOTIDE SEQUENCE [LARGE SCALE GENOMIC DNA]</scope>
    <source>
        <strain evidence="2 3">RF6</strain>
    </source>
</reference>
<dbReference type="EMBL" id="SHKI01000002">
    <property type="protein sequence ID" value="RZT68357.1"/>
    <property type="molecule type" value="Genomic_DNA"/>
</dbReference>
<evidence type="ECO:0000313" key="2">
    <source>
        <dbReference type="EMBL" id="RZT68357.1"/>
    </source>
</evidence>
<gene>
    <name evidence="2" type="ORF">EV139_0080</name>
</gene>
<accession>A0A4Q7U5C8</accession>
<dbReference type="RefSeq" id="WP_130452358.1">
    <property type="nucleotide sequence ID" value="NZ_QYAG01000004.1"/>
</dbReference>
<dbReference type="Proteomes" id="UP000291832">
    <property type="component" value="Unassembled WGS sequence"/>
</dbReference>
<dbReference type="OrthoDB" id="4420630at2"/>
<keyword evidence="1" id="KW-0812">Transmembrane</keyword>
<proteinExistence type="predicted"/>
<keyword evidence="1" id="KW-0472">Membrane</keyword>
<comment type="caution">
    <text evidence="2">The sequence shown here is derived from an EMBL/GenBank/DDBJ whole genome shotgun (WGS) entry which is preliminary data.</text>
</comment>
<dbReference type="AlphaFoldDB" id="A0A4Q7U5C8"/>
<evidence type="ECO:0000313" key="3">
    <source>
        <dbReference type="Proteomes" id="UP000291832"/>
    </source>
</evidence>
<sequence>MGTDEYRENQANGSDRSRWGRVKFGGRRLPALWAAAPFGAAGAVALALIAVATESASSRPVLGGIAIGLVSLWPLTGIVWGLIVDRSTLRGATANPEQSVESRWHERAASGAFTDTLLIGGLGTVAITLSGSELSAVYAVAAVVLLSMASFGIRYLAQRRHG</sequence>